<comment type="caution">
    <text evidence="1">The sequence shown here is derived from an EMBL/GenBank/DDBJ whole genome shotgun (WGS) entry which is preliminary data.</text>
</comment>
<dbReference type="Proteomes" id="UP000839895">
    <property type="component" value="Unassembled WGS sequence"/>
</dbReference>
<organism evidence="1 2">
    <name type="scientific">Salmonella enterica subsp. enterica serovar Poona</name>
    <dbReference type="NCBI Taxonomy" id="436295"/>
    <lineage>
        <taxon>Bacteria</taxon>
        <taxon>Pseudomonadati</taxon>
        <taxon>Pseudomonadota</taxon>
        <taxon>Gammaproteobacteria</taxon>
        <taxon>Enterobacterales</taxon>
        <taxon>Enterobacteriaceae</taxon>
        <taxon>Salmonella</taxon>
    </lineage>
</organism>
<dbReference type="AlphaFoldDB" id="A0A5V6NC57"/>
<reference evidence="1 2" key="1">
    <citation type="submission" date="2018-05" db="EMBL/GenBank/DDBJ databases">
        <authorList>
            <person name="Ashton P.M."/>
            <person name="Dallman T."/>
            <person name="Nair S."/>
            <person name="De Pinna E."/>
            <person name="Peters T."/>
            <person name="Grant K."/>
        </authorList>
    </citation>
    <scope>NUCLEOTIDE SEQUENCE [LARGE SCALE GENOMIC DNA]</scope>
    <source>
        <strain evidence="1 2">127535</strain>
    </source>
</reference>
<sequence>MDEYINAYFTVYDRYMEDQIDFIGKIKNKSYGGAACTLLIGCSESEISSIICDPHLILSDGANYKFNPGIPSFFKIPVQIHGFFPLNKSFYRYRDAFPKGKEYKHGCMTSLDFSAYIYAINKERFSVDDLFILKDDFIKIMEASKKGCELTTIPGFNCYNELIENEVIYTDKRNKDARNSAASIKIAKALIINYHPDTKNNPAKLAMILEEEIRKAGLGDFSVSKDTISRWMKEV</sequence>
<accession>A0A5V6NC57</accession>
<name>A0A5V6NC57_SALET</name>
<evidence type="ECO:0000313" key="2">
    <source>
        <dbReference type="Proteomes" id="UP000839895"/>
    </source>
</evidence>
<proteinExistence type="predicted"/>
<protein>
    <submittedName>
        <fullName evidence="1">Uncharacterized protein</fullName>
    </submittedName>
</protein>
<gene>
    <name evidence="1" type="ORF">DLM27_08825</name>
</gene>
<dbReference type="EMBL" id="AAHDIV010000006">
    <property type="protein sequence ID" value="EBU8133817.1"/>
    <property type="molecule type" value="Genomic_DNA"/>
</dbReference>
<evidence type="ECO:0000313" key="1">
    <source>
        <dbReference type="EMBL" id="EBU8133817.1"/>
    </source>
</evidence>